<gene>
    <name evidence="1" type="ORF">F2P81_002654</name>
</gene>
<name>A0A6A4TLI5_SCOMX</name>
<accession>A0A6A4TLI5</accession>
<proteinExistence type="predicted"/>
<protein>
    <submittedName>
        <fullName evidence="1">Uncharacterized protein</fullName>
    </submittedName>
</protein>
<evidence type="ECO:0000313" key="2">
    <source>
        <dbReference type="Proteomes" id="UP000438429"/>
    </source>
</evidence>
<dbReference type="EMBL" id="VEVO01000002">
    <property type="protein sequence ID" value="KAF0046125.1"/>
    <property type="molecule type" value="Genomic_DNA"/>
</dbReference>
<reference evidence="1 2" key="1">
    <citation type="submission" date="2019-06" db="EMBL/GenBank/DDBJ databases">
        <title>Draft genomes of female and male turbot (Scophthalmus maximus).</title>
        <authorList>
            <person name="Xu H."/>
            <person name="Xu X.-W."/>
            <person name="Shao C."/>
            <person name="Chen S."/>
        </authorList>
    </citation>
    <scope>NUCLEOTIDE SEQUENCE [LARGE SCALE GENOMIC DNA]</scope>
    <source>
        <strain evidence="1">Ysfricsl-2016a</strain>
        <tissue evidence="1">Blood</tissue>
    </source>
</reference>
<sequence length="258" mass="29397">MLGKRLRPIKKINSYRVCGTDLEDTQVLFALLNVLKSQNDETDELEISEFRSRQSEAIASVDTRRVNSCDMYAITSECDRDRCGDGPKLFKEYEYSGVEKRMLGSSAKKRPLSYLSDTELAYGVWDMTFPLFTACLLNYCFILAQLPGAESKCARRLEVSKGKSYAASVLRRLRVRIRVSCVRRRCESANQSGERPLWRKVSVPGTDIDRVDYDELSPSGFDATVAQQSVVFIELFPIFLMASSYLSNPLHYIQDECR</sequence>
<dbReference type="AlphaFoldDB" id="A0A6A4TLI5"/>
<comment type="caution">
    <text evidence="1">The sequence shown here is derived from an EMBL/GenBank/DDBJ whole genome shotgun (WGS) entry which is preliminary data.</text>
</comment>
<organism evidence="1 2">
    <name type="scientific">Scophthalmus maximus</name>
    <name type="common">Turbot</name>
    <name type="synonym">Psetta maxima</name>
    <dbReference type="NCBI Taxonomy" id="52904"/>
    <lineage>
        <taxon>Eukaryota</taxon>
        <taxon>Metazoa</taxon>
        <taxon>Chordata</taxon>
        <taxon>Craniata</taxon>
        <taxon>Vertebrata</taxon>
        <taxon>Euteleostomi</taxon>
        <taxon>Actinopterygii</taxon>
        <taxon>Neopterygii</taxon>
        <taxon>Teleostei</taxon>
        <taxon>Neoteleostei</taxon>
        <taxon>Acanthomorphata</taxon>
        <taxon>Carangaria</taxon>
        <taxon>Pleuronectiformes</taxon>
        <taxon>Pleuronectoidei</taxon>
        <taxon>Scophthalmidae</taxon>
        <taxon>Scophthalmus</taxon>
    </lineage>
</organism>
<evidence type="ECO:0000313" key="1">
    <source>
        <dbReference type="EMBL" id="KAF0046125.1"/>
    </source>
</evidence>
<dbReference type="Proteomes" id="UP000438429">
    <property type="component" value="Unassembled WGS sequence"/>
</dbReference>